<feature type="signal peptide" evidence="2">
    <location>
        <begin position="1"/>
        <end position="24"/>
    </location>
</feature>
<dbReference type="OrthoDB" id="8981767at2"/>
<accession>A0A3N0W605</accession>
<evidence type="ECO:0000256" key="1">
    <source>
        <dbReference type="ARBA" id="ARBA00022729"/>
    </source>
</evidence>
<gene>
    <name evidence="5" type="ORF">BCF50_0355</name>
    <name evidence="4" type="ORF">EGI05_06050</name>
</gene>
<protein>
    <submittedName>
        <fullName evidence="5">Secreted protein (Por secretion system target)</fullName>
    </submittedName>
    <submittedName>
        <fullName evidence="4">T9SS C-terminal target domain-containing protein</fullName>
    </submittedName>
</protein>
<keyword evidence="7" id="KW-1185">Reference proteome</keyword>
<sequence length="433" mass="45214">MKRNYIFFKALAAFFLVNFTALDAQLTIITSGSLEPGGVSNNGVVAIQTSGGIAYKWDVNGGLVQIGAITAGSGAGRSGISYDGRKISSTMTNQATAMNEISLYDIPSSTWTNLGSLGSSSGGNTGSAWGISGNGNVVMGLGWISAGTAHAVKWQSGTMTDLGSIVAGRSSRANGASFDGSVIVGWQDDANGSRRGAKWVNGVESYITDNSGNLVGEASAASSDGNTIIGQGLPNPYVWNASTGLTYITHPNAGSFFRGGATGVSADGNTVIGYYRNFPGPPTTGEGFIWTPAGGRVELNAYAASLGINTLNVKMSLPTAISPDGKKIAGMGVNTSNNSLVVFYLDLTTYLSTQEGVRQNTDVSIYPNPVKDILYIKGTGKIEKAGIYNMVGQKIRSFDTVKDQLDVSFLPKGNYILEFSVRGKAQSLKFIKQ</sequence>
<dbReference type="Pfam" id="PF18962">
    <property type="entry name" value="Por_Secre_tail"/>
    <property type="match status" value="1"/>
</dbReference>
<proteinExistence type="predicted"/>
<dbReference type="AlphaFoldDB" id="A0A3N0W605"/>
<dbReference type="InterPro" id="IPR026444">
    <property type="entry name" value="Secre_tail"/>
</dbReference>
<name>A0A3N0W605_9FLAO</name>
<evidence type="ECO:0000256" key="2">
    <source>
        <dbReference type="SAM" id="SignalP"/>
    </source>
</evidence>
<dbReference type="NCBIfam" id="TIGR02913">
    <property type="entry name" value="HAF_rpt"/>
    <property type="match status" value="1"/>
</dbReference>
<organism evidence="4 6">
    <name type="scientific">Chryseobacterium daecheongense</name>
    <dbReference type="NCBI Taxonomy" id="192389"/>
    <lineage>
        <taxon>Bacteria</taxon>
        <taxon>Pseudomonadati</taxon>
        <taxon>Bacteroidota</taxon>
        <taxon>Flavobacteriia</taxon>
        <taxon>Flavobacteriales</taxon>
        <taxon>Weeksellaceae</taxon>
        <taxon>Chryseobacterium group</taxon>
        <taxon>Chryseobacterium</taxon>
    </lineage>
</organism>
<evidence type="ECO:0000313" key="7">
    <source>
        <dbReference type="Proteomes" id="UP000295709"/>
    </source>
</evidence>
<dbReference type="Proteomes" id="UP000295709">
    <property type="component" value="Unassembled WGS sequence"/>
</dbReference>
<feature type="chain" id="PRO_5017998138" evidence="2">
    <location>
        <begin position="25"/>
        <end position="433"/>
    </location>
</feature>
<evidence type="ECO:0000313" key="4">
    <source>
        <dbReference type="EMBL" id="ROI00443.1"/>
    </source>
</evidence>
<reference evidence="4 6" key="1">
    <citation type="submission" date="2018-11" db="EMBL/GenBank/DDBJ databases">
        <title>Proposal to divide the Flavobacteriaceae and reorganize its genera based on Amino Acid Identity values calculated from whole genome sequences.</title>
        <authorList>
            <person name="Nicholson A.C."/>
            <person name="Gulvik C.A."/>
            <person name="Whitney A.M."/>
            <person name="Humrighouse B.W."/>
            <person name="Bell M."/>
            <person name="Holmes B."/>
            <person name="Steigerwalt A."/>
            <person name="Villarma A."/>
            <person name="Sheth M."/>
            <person name="Batra D."/>
            <person name="Pryor J."/>
            <person name="Bernardet J.-F."/>
            <person name="Hugo C."/>
            <person name="Kampfer P."/>
            <person name="Newman J."/>
            <person name="Mcquiston J.R."/>
        </authorList>
    </citation>
    <scope>NUCLEOTIDE SEQUENCE [LARGE SCALE GENOMIC DNA]</scope>
    <source>
        <strain evidence="4 6">DSM 15235</strain>
    </source>
</reference>
<reference evidence="5 7" key="2">
    <citation type="submission" date="2019-03" db="EMBL/GenBank/DDBJ databases">
        <title>Genomic Encyclopedia of Archaeal and Bacterial Type Strains, Phase II (KMG-II): from individual species to whole genera.</title>
        <authorList>
            <person name="Goeker M."/>
        </authorList>
    </citation>
    <scope>NUCLEOTIDE SEQUENCE [LARGE SCALE GENOMIC DNA]</scope>
    <source>
        <strain evidence="5 7">DSM 15235</strain>
    </source>
</reference>
<dbReference type="EMBL" id="RJTX01000001">
    <property type="protein sequence ID" value="ROI00443.1"/>
    <property type="molecule type" value="Genomic_DNA"/>
</dbReference>
<keyword evidence="1 2" id="KW-0732">Signal</keyword>
<dbReference type="NCBIfam" id="TIGR04183">
    <property type="entry name" value="Por_Secre_tail"/>
    <property type="match status" value="1"/>
</dbReference>
<dbReference type="InterPro" id="IPR014262">
    <property type="entry name" value="HAF_rpt"/>
</dbReference>
<evidence type="ECO:0000313" key="5">
    <source>
        <dbReference type="EMBL" id="TDX94587.1"/>
    </source>
</evidence>
<evidence type="ECO:0000259" key="3">
    <source>
        <dbReference type="Pfam" id="PF18962"/>
    </source>
</evidence>
<dbReference type="RefSeq" id="WP_123262145.1">
    <property type="nucleotide sequence ID" value="NZ_RJTX01000001.1"/>
</dbReference>
<dbReference type="Proteomes" id="UP000269375">
    <property type="component" value="Unassembled WGS sequence"/>
</dbReference>
<comment type="caution">
    <text evidence="4">The sequence shown here is derived from an EMBL/GenBank/DDBJ whole genome shotgun (WGS) entry which is preliminary data.</text>
</comment>
<dbReference type="EMBL" id="SOQW01000001">
    <property type="protein sequence ID" value="TDX94587.1"/>
    <property type="molecule type" value="Genomic_DNA"/>
</dbReference>
<feature type="domain" description="Secretion system C-terminal sorting" evidence="3">
    <location>
        <begin position="365"/>
        <end position="430"/>
    </location>
</feature>
<evidence type="ECO:0000313" key="6">
    <source>
        <dbReference type="Proteomes" id="UP000269375"/>
    </source>
</evidence>